<dbReference type="SMART" id="SM00862">
    <property type="entry name" value="Trans_reg_C"/>
    <property type="match status" value="1"/>
</dbReference>
<evidence type="ECO:0000256" key="5">
    <source>
        <dbReference type="ARBA" id="ARBA00023163"/>
    </source>
</evidence>
<evidence type="ECO:0000256" key="4">
    <source>
        <dbReference type="ARBA" id="ARBA00023125"/>
    </source>
</evidence>
<dbReference type="InterPro" id="IPR039420">
    <property type="entry name" value="WalR-like"/>
</dbReference>
<dbReference type="SUPFAM" id="SSF52172">
    <property type="entry name" value="CheY-like"/>
    <property type="match status" value="1"/>
</dbReference>
<keyword evidence="4 6" id="KW-0238">DNA-binding</keyword>
<dbReference type="GO" id="GO:0006355">
    <property type="term" value="P:regulation of DNA-templated transcription"/>
    <property type="evidence" value="ECO:0007669"/>
    <property type="project" value="InterPro"/>
</dbReference>
<comment type="caution">
    <text evidence="8">The sequence shown here is derived from an EMBL/GenBank/DDBJ whole genome shotgun (WGS) entry which is preliminary data.</text>
</comment>
<dbReference type="InterPro" id="IPR011006">
    <property type="entry name" value="CheY-like_superfamily"/>
</dbReference>
<evidence type="ECO:0000256" key="1">
    <source>
        <dbReference type="ARBA" id="ARBA00022553"/>
    </source>
</evidence>
<dbReference type="Proteomes" id="UP001242045">
    <property type="component" value="Unassembled WGS sequence"/>
</dbReference>
<dbReference type="PANTHER" id="PTHR48111:SF22">
    <property type="entry name" value="REGULATOR OF RPOS"/>
    <property type="match status" value="1"/>
</dbReference>
<dbReference type="RefSeq" id="WP_013543315.1">
    <property type="nucleotide sequence ID" value="NZ_JAUSRD010000003.1"/>
</dbReference>
<sequence>MSERQNLFIALYDSDDVRSAALERRLSAMGHHAVAFTHEDNLLEFLEEHQRFDLLLAPLQNGLPRRVLAGGSHAQGMPALLLVEGAQWGQLLLRNEDAEAVDAIEFDALRTTNDELEWRIRSLLARAKGGSSRSARVPELAWGDYRFVVHHRIVLHRGREIFLQPRQFDFALELFRNMDRVVTRDWLWNALWRSTSRRTSRGFDVCATNVRRKLALHEKNGFVLKAVYGQGYLLSKCVDVQDEVVQPGSC</sequence>
<evidence type="ECO:0000313" key="8">
    <source>
        <dbReference type="EMBL" id="MDP9892351.1"/>
    </source>
</evidence>
<evidence type="ECO:0000256" key="3">
    <source>
        <dbReference type="ARBA" id="ARBA00023015"/>
    </source>
</evidence>
<dbReference type="GO" id="GO:0032993">
    <property type="term" value="C:protein-DNA complex"/>
    <property type="evidence" value="ECO:0007669"/>
    <property type="project" value="TreeGrafter"/>
</dbReference>
<evidence type="ECO:0000256" key="2">
    <source>
        <dbReference type="ARBA" id="ARBA00023012"/>
    </source>
</evidence>
<evidence type="ECO:0000256" key="6">
    <source>
        <dbReference type="PROSITE-ProRule" id="PRU01091"/>
    </source>
</evidence>
<dbReference type="Pfam" id="PF00486">
    <property type="entry name" value="Trans_reg_C"/>
    <property type="match status" value="1"/>
</dbReference>
<dbReference type="InterPro" id="IPR001867">
    <property type="entry name" value="OmpR/PhoB-type_DNA-bd"/>
</dbReference>
<dbReference type="PROSITE" id="PS51755">
    <property type="entry name" value="OMPR_PHOB"/>
    <property type="match status" value="1"/>
</dbReference>
<evidence type="ECO:0000313" key="9">
    <source>
        <dbReference type="Proteomes" id="UP001242045"/>
    </source>
</evidence>
<dbReference type="EMBL" id="JAUSRD010000003">
    <property type="protein sequence ID" value="MDP9892351.1"/>
    <property type="molecule type" value="Genomic_DNA"/>
</dbReference>
<dbReference type="AlphaFoldDB" id="A0AAW8CWU1"/>
<dbReference type="PANTHER" id="PTHR48111">
    <property type="entry name" value="REGULATOR OF RPOS"/>
    <property type="match status" value="1"/>
</dbReference>
<dbReference type="GO" id="GO:0000976">
    <property type="term" value="F:transcription cis-regulatory region binding"/>
    <property type="evidence" value="ECO:0007669"/>
    <property type="project" value="TreeGrafter"/>
</dbReference>
<dbReference type="InterPro" id="IPR016032">
    <property type="entry name" value="Sig_transdc_resp-reg_C-effctor"/>
</dbReference>
<name>A0AAW8CWU1_9BURK</name>
<dbReference type="GO" id="GO:0005829">
    <property type="term" value="C:cytosol"/>
    <property type="evidence" value="ECO:0007669"/>
    <property type="project" value="TreeGrafter"/>
</dbReference>
<feature type="domain" description="OmpR/PhoB-type" evidence="7">
    <location>
        <begin position="137"/>
        <end position="236"/>
    </location>
</feature>
<dbReference type="SUPFAM" id="SSF46894">
    <property type="entry name" value="C-terminal effector domain of the bipartite response regulators"/>
    <property type="match status" value="1"/>
</dbReference>
<dbReference type="Gene3D" id="1.10.10.10">
    <property type="entry name" value="Winged helix-like DNA-binding domain superfamily/Winged helix DNA-binding domain"/>
    <property type="match status" value="1"/>
</dbReference>
<gene>
    <name evidence="8" type="ORF">J2W31_001456</name>
</gene>
<keyword evidence="1" id="KW-0597">Phosphoprotein</keyword>
<organism evidence="8 9">
    <name type="scientific">Variovorax boronicumulans</name>
    <dbReference type="NCBI Taxonomy" id="436515"/>
    <lineage>
        <taxon>Bacteria</taxon>
        <taxon>Pseudomonadati</taxon>
        <taxon>Pseudomonadota</taxon>
        <taxon>Betaproteobacteria</taxon>
        <taxon>Burkholderiales</taxon>
        <taxon>Comamonadaceae</taxon>
        <taxon>Variovorax</taxon>
    </lineage>
</organism>
<dbReference type="InterPro" id="IPR036388">
    <property type="entry name" value="WH-like_DNA-bd_sf"/>
</dbReference>
<proteinExistence type="predicted"/>
<feature type="DNA-binding region" description="OmpR/PhoB-type" evidence="6">
    <location>
        <begin position="137"/>
        <end position="236"/>
    </location>
</feature>
<dbReference type="GO" id="GO:0000156">
    <property type="term" value="F:phosphorelay response regulator activity"/>
    <property type="evidence" value="ECO:0007669"/>
    <property type="project" value="TreeGrafter"/>
</dbReference>
<keyword evidence="3" id="KW-0805">Transcription regulation</keyword>
<keyword evidence="5" id="KW-0804">Transcription</keyword>
<evidence type="ECO:0000259" key="7">
    <source>
        <dbReference type="PROSITE" id="PS51755"/>
    </source>
</evidence>
<accession>A0AAW8CWU1</accession>
<keyword evidence="2" id="KW-0902">Two-component regulatory system</keyword>
<reference evidence="8" key="1">
    <citation type="submission" date="2023-07" db="EMBL/GenBank/DDBJ databases">
        <title>Sorghum-associated microbial communities from plants grown in Nebraska, USA.</title>
        <authorList>
            <person name="Schachtman D."/>
        </authorList>
    </citation>
    <scope>NUCLEOTIDE SEQUENCE</scope>
    <source>
        <strain evidence="8">DS3754</strain>
    </source>
</reference>
<protein>
    <submittedName>
        <fullName evidence="8">DNA-binding winged helix-turn-helix (WHTH) protein</fullName>
    </submittedName>
</protein>